<feature type="domain" description="DUF6194" evidence="1">
    <location>
        <begin position="15"/>
        <end position="151"/>
    </location>
</feature>
<dbReference type="InParanoid" id="Q9RRK8"/>
<dbReference type="PIR" id="B75269">
    <property type="entry name" value="B75269"/>
</dbReference>
<dbReference type="InterPro" id="IPR045676">
    <property type="entry name" value="DUF6194"/>
</dbReference>
<evidence type="ECO:0000313" key="3">
    <source>
        <dbReference type="Proteomes" id="UP000002524"/>
    </source>
</evidence>
<dbReference type="PaxDb" id="243230-DR_2481"/>
<dbReference type="EnsemblBacteria" id="AAF12025">
    <property type="protein sequence ID" value="AAF12025"/>
    <property type="gene ID" value="DR_2481"/>
</dbReference>
<dbReference type="AlphaFoldDB" id="Q9RRK8"/>
<dbReference type="Proteomes" id="UP000002524">
    <property type="component" value="Chromosome 1"/>
</dbReference>
<dbReference type="HOGENOM" id="CLU_141054_0_0_0"/>
<keyword evidence="3" id="KW-1185">Reference proteome</keyword>
<proteinExistence type="predicted"/>
<gene>
    <name evidence="2" type="ordered locus">DR_2481</name>
</gene>
<organism evidence="2 3">
    <name type="scientific">Deinococcus radiodurans (strain ATCC 13939 / DSM 20539 / JCM 16871 / CCUG 27074 / LMG 4051 / NBRC 15346 / NCIMB 9279 / VKM B-1422 / R1)</name>
    <dbReference type="NCBI Taxonomy" id="243230"/>
    <lineage>
        <taxon>Bacteria</taxon>
        <taxon>Thermotogati</taxon>
        <taxon>Deinococcota</taxon>
        <taxon>Deinococci</taxon>
        <taxon>Deinococcales</taxon>
        <taxon>Deinococcaceae</taxon>
        <taxon>Deinococcus</taxon>
    </lineage>
</organism>
<name>Q9RRK8_DEIRA</name>
<evidence type="ECO:0000259" key="1">
    <source>
        <dbReference type="Pfam" id="PF19694"/>
    </source>
</evidence>
<accession>Q9RRK8</accession>
<dbReference type="SMR" id="Q9RRK8"/>
<dbReference type="OrthoDB" id="9783727at2"/>
<dbReference type="EMBL" id="AE000513">
    <property type="protein sequence ID" value="AAF12025.1"/>
    <property type="molecule type" value="Genomic_DNA"/>
</dbReference>
<evidence type="ECO:0000313" key="2">
    <source>
        <dbReference type="EMBL" id="AAF12025.1"/>
    </source>
</evidence>
<dbReference type="eggNOG" id="COG2312">
    <property type="taxonomic scope" value="Bacteria"/>
</dbReference>
<dbReference type="Pfam" id="PF19694">
    <property type="entry name" value="DUF6194"/>
    <property type="match status" value="1"/>
</dbReference>
<dbReference type="PATRIC" id="fig|243230.17.peg.2718"/>
<dbReference type="KEGG" id="dra:DR_2481"/>
<reference evidence="2 3" key="1">
    <citation type="journal article" date="1999" name="Science">
        <title>Genome sequence of the radioresistant bacterium Deinococcus radiodurans R1.</title>
        <authorList>
            <person name="White O."/>
            <person name="Eisen J.A."/>
            <person name="Heidelberg J.F."/>
            <person name="Hickey E.K."/>
            <person name="Peterson J.D."/>
            <person name="Dodson R.J."/>
            <person name="Haft D.H."/>
            <person name="Gwinn M.L."/>
            <person name="Nelson W.C."/>
            <person name="Richardson D.L."/>
            <person name="Moffat K.S."/>
            <person name="Qin H."/>
            <person name="Jiang L."/>
            <person name="Pamphile W."/>
            <person name="Crosby M."/>
            <person name="Shen M."/>
            <person name="Vamathevan J.J."/>
            <person name="Lam P."/>
            <person name="McDonald L."/>
            <person name="Utterback T."/>
            <person name="Zalewski C."/>
            <person name="Makarova K.S."/>
            <person name="Aravind L."/>
            <person name="Daly M.J."/>
            <person name="Minton K.W."/>
            <person name="Fleischmann R.D."/>
            <person name="Ketchum K.A."/>
            <person name="Nelson K.E."/>
            <person name="Salzberg S."/>
            <person name="Smith H.O."/>
            <person name="Venter J.C."/>
            <person name="Fraser C.M."/>
        </authorList>
    </citation>
    <scope>NUCLEOTIDE SEQUENCE [LARGE SCALE GENOMIC DNA]</scope>
    <source>
        <strain evidence="3">ATCC 13939 / DSM 20539 / JCM 16871 / LMG 4051 / NBRC 15346 / NCIMB 9279 / R1 / VKM B-1422</strain>
    </source>
</reference>
<protein>
    <recommendedName>
        <fullName evidence="1">DUF6194 domain-containing protein</fullName>
    </recommendedName>
</protein>
<dbReference type="STRING" id="243230.DR_2481"/>
<sequence length="153" mass="17370">MPRPFLTVLRNSGGMDEQEMLTALRELFPRAEVTEAMNAFFWFAEGDERKLMPFLTLVTTDEHDRASRLSREGAYRLNFSLTPAEYASRFGPLPKARADWGVVDTGFDYAAPDRLMPHPIYAPLGWACIVRPGRESFEALVPLLRAAYERALT</sequence>